<comment type="caution">
    <text evidence="5">The sequence shown here is derived from an EMBL/GenBank/DDBJ whole genome shotgun (WGS) entry which is preliminary data.</text>
</comment>
<feature type="domain" description="CBS" evidence="3">
    <location>
        <begin position="93"/>
        <end position="149"/>
    </location>
</feature>
<proteinExistence type="predicted"/>
<dbReference type="AlphaFoldDB" id="A0A2P8CBK1"/>
<reference evidence="4 7" key="2">
    <citation type="submission" date="2019-10" db="EMBL/GenBank/DDBJ databases">
        <title>Prolixibacter strains distinguished by the presence of nitrate reductase genes were adept at nitrate-dependent anaerobic corrosion of metallic iron and carbon steel.</title>
        <authorList>
            <person name="Iino T."/>
            <person name="Shono N."/>
            <person name="Ito K."/>
            <person name="Nakamura R."/>
            <person name="Sueoka K."/>
            <person name="Harayama S."/>
            <person name="Ohkuma M."/>
        </authorList>
    </citation>
    <scope>NUCLEOTIDE SEQUENCE [LARGE SCALE GENOMIC DNA]</scope>
    <source>
        <strain evidence="4 7">MIC1-1</strain>
    </source>
</reference>
<dbReference type="SUPFAM" id="SSF54631">
    <property type="entry name" value="CBS-domain pair"/>
    <property type="match status" value="1"/>
</dbReference>
<dbReference type="CDD" id="cd02205">
    <property type="entry name" value="CBS_pair_SF"/>
    <property type="match status" value="1"/>
</dbReference>
<dbReference type="InterPro" id="IPR051257">
    <property type="entry name" value="Diverse_CBS-Domain"/>
</dbReference>
<dbReference type="EMBL" id="BLAU01000001">
    <property type="protein sequence ID" value="GET22914.1"/>
    <property type="molecule type" value="Genomic_DNA"/>
</dbReference>
<dbReference type="Gene3D" id="3.10.580.10">
    <property type="entry name" value="CBS-domain"/>
    <property type="match status" value="1"/>
</dbReference>
<dbReference type="SMART" id="SM00116">
    <property type="entry name" value="CBS"/>
    <property type="match status" value="2"/>
</dbReference>
<dbReference type="OrthoDB" id="1119899at2"/>
<evidence type="ECO:0000313" key="7">
    <source>
        <dbReference type="Proteomes" id="UP000396862"/>
    </source>
</evidence>
<evidence type="ECO:0000256" key="2">
    <source>
        <dbReference type="PROSITE-ProRule" id="PRU00703"/>
    </source>
</evidence>
<evidence type="ECO:0000313" key="5">
    <source>
        <dbReference type="EMBL" id="PSK82341.1"/>
    </source>
</evidence>
<evidence type="ECO:0000313" key="6">
    <source>
        <dbReference type="Proteomes" id="UP000240621"/>
    </source>
</evidence>
<keyword evidence="7" id="KW-1185">Reference proteome</keyword>
<keyword evidence="1 2" id="KW-0129">CBS domain</keyword>
<protein>
    <submittedName>
        <fullName evidence="5">CBS domain protein</fullName>
    </submittedName>
    <submittedName>
        <fullName evidence="4">Membrane protein</fullName>
    </submittedName>
</protein>
<dbReference type="Pfam" id="PF00571">
    <property type="entry name" value="CBS"/>
    <property type="match status" value="2"/>
</dbReference>
<dbReference type="RefSeq" id="WP_106542558.1">
    <property type="nucleotide sequence ID" value="NZ_BLAU01000001.1"/>
</dbReference>
<organism evidence="5 6">
    <name type="scientific">Prolixibacter denitrificans</name>
    <dbReference type="NCBI Taxonomy" id="1541063"/>
    <lineage>
        <taxon>Bacteria</taxon>
        <taxon>Pseudomonadati</taxon>
        <taxon>Bacteroidota</taxon>
        <taxon>Bacteroidia</taxon>
        <taxon>Marinilabiliales</taxon>
        <taxon>Prolixibacteraceae</taxon>
        <taxon>Prolixibacter</taxon>
    </lineage>
</organism>
<dbReference type="InterPro" id="IPR046342">
    <property type="entry name" value="CBS_dom_sf"/>
</dbReference>
<gene>
    <name evidence="5" type="ORF">CLV93_10685</name>
    <name evidence="4" type="ORF">JCM18694_31600</name>
</gene>
<name>A0A2P8CBK1_9BACT</name>
<reference evidence="5 6" key="1">
    <citation type="submission" date="2018-03" db="EMBL/GenBank/DDBJ databases">
        <title>Genomic Encyclopedia of Archaeal and Bacterial Type Strains, Phase II (KMG-II): from individual species to whole genera.</title>
        <authorList>
            <person name="Goeker M."/>
        </authorList>
    </citation>
    <scope>NUCLEOTIDE SEQUENCE [LARGE SCALE GENOMIC DNA]</scope>
    <source>
        <strain evidence="5 6">DSM 27267</strain>
    </source>
</reference>
<evidence type="ECO:0000256" key="1">
    <source>
        <dbReference type="ARBA" id="ARBA00023122"/>
    </source>
</evidence>
<dbReference type="InterPro" id="IPR000644">
    <property type="entry name" value="CBS_dom"/>
</dbReference>
<dbReference type="PANTHER" id="PTHR43080">
    <property type="entry name" value="CBS DOMAIN-CONTAINING PROTEIN CBSX3, MITOCHONDRIAL"/>
    <property type="match status" value="1"/>
</dbReference>
<evidence type="ECO:0000259" key="3">
    <source>
        <dbReference type="PROSITE" id="PS51371"/>
    </source>
</evidence>
<accession>A0A2P8CBK1</accession>
<dbReference type="EMBL" id="PYGC01000006">
    <property type="protein sequence ID" value="PSK82341.1"/>
    <property type="molecule type" value="Genomic_DNA"/>
</dbReference>
<dbReference type="Proteomes" id="UP000396862">
    <property type="component" value="Unassembled WGS sequence"/>
</dbReference>
<dbReference type="Proteomes" id="UP000240621">
    <property type="component" value="Unassembled WGS sequence"/>
</dbReference>
<sequence>MKRVKDFIYKDILSVNENSDLRRVIITMKRHRVCAIPVVNQLGEYIGCISEQDILNASVPQYMKSMYNTSFMADLDHIIGHLHDILDKKAFEFTDSSYPTVTPNDSMSYAADLLFRSKKTALPVLEGKMLIGLITRIEILTVSLNGNKLS</sequence>
<dbReference type="PROSITE" id="PS51371">
    <property type="entry name" value="CBS"/>
    <property type="match status" value="2"/>
</dbReference>
<feature type="domain" description="CBS" evidence="3">
    <location>
        <begin position="8"/>
        <end position="65"/>
    </location>
</feature>
<dbReference type="PANTHER" id="PTHR43080:SF2">
    <property type="entry name" value="CBS DOMAIN-CONTAINING PROTEIN"/>
    <property type="match status" value="1"/>
</dbReference>
<evidence type="ECO:0000313" key="4">
    <source>
        <dbReference type="EMBL" id="GET22914.1"/>
    </source>
</evidence>